<evidence type="ECO:0000313" key="3">
    <source>
        <dbReference type="Proteomes" id="UP001590951"/>
    </source>
</evidence>
<feature type="compositionally biased region" description="Basic and acidic residues" evidence="1">
    <location>
        <begin position="76"/>
        <end position="110"/>
    </location>
</feature>
<name>A0ABR4B6X0_9LECA</name>
<keyword evidence="3" id="KW-1185">Reference proteome</keyword>
<evidence type="ECO:0000313" key="2">
    <source>
        <dbReference type="EMBL" id="KAL2053602.1"/>
    </source>
</evidence>
<feature type="region of interest" description="Disordered" evidence="1">
    <location>
        <begin position="1"/>
        <end position="20"/>
    </location>
</feature>
<comment type="caution">
    <text evidence="2">The sequence shown here is derived from an EMBL/GenBank/DDBJ whole genome shotgun (WGS) entry which is preliminary data.</text>
</comment>
<protein>
    <submittedName>
        <fullName evidence="2">Uncharacterized protein</fullName>
    </submittedName>
</protein>
<organism evidence="2 3">
    <name type="scientific">Lepraria finkii</name>
    <dbReference type="NCBI Taxonomy" id="1340010"/>
    <lineage>
        <taxon>Eukaryota</taxon>
        <taxon>Fungi</taxon>
        <taxon>Dikarya</taxon>
        <taxon>Ascomycota</taxon>
        <taxon>Pezizomycotina</taxon>
        <taxon>Lecanoromycetes</taxon>
        <taxon>OSLEUM clade</taxon>
        <taxon>Lecanoromycetidae</taxon>
        <taxon>Lecanorales</taxon>
        <taxon>Lecanorineae</taxon>
        <taxon>Stereocaulaceae</taxon>
        <taxon>Lepraria</taxon>
    </lineage>
</organism>
<sequence length="110" mass="12072">MLFPGGSKIPPPQTDLDVPKMHTSCGRIIKTVPEFAENDSQTDTTAISKMAPAILKIEAQQNKDAATEEEEEDDESSAKRNQKVEDSKVGKKLVRMETGRLNDELGGDDK</sequence>
<dbReference type="Proteomes" id="UP001590951">
    <property type="component" value="Unassembled WGS sequence"/>
</dbReference>
<evidence type="ECO:0000256" key="1">
    <source>
        <dbReference type="SAM" id="MobiDB-lite"/>
    </source>
</evidence>
<dbReference type="EMBL" id="JBHFEH010000020">
    <property type="protein sequence ID" value="KAL2053602.1"/>
    <property type="molecule type" value="Genomic_DNA"/>
</dbReference>
<feature type="region of interest" description="Disordered" evidence="1">
    <location>
        <begin position="58"/>
        <end position="110"/>
    </location>
</feature>
<gene>
    <name evidence="2" type="ORF">ABVK25_006255</name>
</gene>
<accession>A0ABR4B6X0</accession>
<reference evidence="2 3" key="1">
    <citation type="submission" date="2024-09" db="EMBL/GenBank/DDBJ databases">
        <title>Rethinking Asexuality: The Enigmatic Case of Functional Sexual Genes in Lepraria (Stereocaulaceae).</title>
        <authorList>
            <person name="Doellman M."/>
            <person name="Sun Y."/>
            <person name="Barcenas-Pena A."/>
            <person name="Lumbsch H.T."/>
            <person name="Grewe F."/>
        </authorList>
    </citation>
    <scope>NUCLEOTIDE SEQUENCE [LARGE SCALE GENOMIC DNA]</scope>
    <source>
        <strain evidence="2 3">Grewe 0041</strain>
    </source>
</reference>
<proteinExistence type="predicted"/>